<dbReference type="KEGG" id="nsm:JO391_09565"/>
<name>A0A8G1A032_9RHOB</name>
<evidence type="ECO:0000313" key="2">
    <source>
        <dbReference type="EMBL" id="QYZ71709.1"/>
    </source>
</evidence>
<evidence type="ECO:0000256" key="1">
    <source>
        <dbReference type="SAM" id="MobiDB-lite"/>
    </source>
</evidence>
<feature type="region of interest" description="Disordered" evidence="1">
    <location>
        <begin position="41"/>
        <end position="61"/>
    </location>
</feature>
<dbReference type="Proteomes" id="UP000826300">
    <property type="component" value="Chromosome"/>
</dbReference>
<dbReference type="EMBL" id="CP069370">
    <property type="protein sequence ID" value="QYZ71709.1"/>
    <property type="molecule type" value="Genomic_DNA"/>
</dbReference>
<organism evidence="2 3">
    <name type="scientific">Neotabrizicola shimadae</name>
    <dbReference type="NCBI Taxonomy" id="2807096"/>
    <lineage>
        <taxon>Bacteria</taxon>
        <taxon>Pseudomonadati</taxon>
        <taxon>Pseudomonadota</taxon>
        <taxon>Alphaproteobacteria</taxon>
        <taxon>Rhodobacterales</taxon>
        <taxon>Paracoccaceae</taxon>
        <taxon>Neotabrizicola</taxon>
    </lineage>
</organism>
<gene>
    <name evidence="2" type="ORF">JO391_09565</name>
</gene>
<proteinExistence type="predicted"/>
<keyword evidence="3" id="KW-1185">Reference proteome</keyword>
<protein>
    <submittedName>
        <fullName evidence="2">DUF2927 domain-containing protein</fullName>
    </submittedName>
</protein>
<dbReference type="Pfam" id="PF11150">
    <property type="entry name" value="DUF2927"/>
    <property type="match status" value="1"/>
</dbReference>
<dbReference type="InterPro" id="IPR021323">
    <property type="entry name" value="DUF2927"/>
</dbReference>
<accession>A0A8G1A032</accession>
<reference evidence="2" key="1">
    <citation type="submission" date="2021-02" db="EMBL/GenBank/DDBJ databases">
        <title>Rhodobacter shimadae sp. nov., an aerobic anoxygenic phototrophic bacterium isolated from a hot spring.</title>
        <authorList>
            <person name="Muramatsu S."/>
            <person name="Haruta S."/>
            <person name="Hirose S."/>
            <person name="Hanada S."/>
        </authorList>
    </citation>
    <scope>NUCLEOTIDE SEQUENCE</scope>
    <source>
        <strain evidence="2">N10</strain>
    </source>
</reference>
<sequence>MGNQVGPVPGAVAGQPRPNRHRLTAALGLVLSLAACVATTPQPQVQQPARPVTPTPTAQASAASQTAKAYYDRVQAVLLSRGLLRTDGGGPDTPFTDRMLAENFMTIALYDEYARGPTGPVQRQTPSLLRRWDQPVRVGLRFGESVTPADRSTDTARISSYLSRLSRLTGHPIRLDDANPNFWVYIVNEDERQALAPQIRAALPGLTPAEVAGIVDMPLSTYCLVYALSGSKTGPGVYSQAFAVIRAEHPDLMRLSCIHEEIAQGLGLANDSPRARPSIFNDDEEFALLTSMDEMMLRILYNPALRPGMSETEARPIVYSLAAQMAGPS</sequence>
<dbReference type="AlphaFoldDB" id="A0A8G1A032"/>
<evidence type="ECO:0000313" key="3">
    <source>
        <dbReference type="Proteomes" id="UP000826300"/>
    </source>
</evidence>